<protein>
    <submittedName>
        <fullName evidence="1">Extracellular solute-binding protein</fullName>
    </submittedName>
</protein>
<comment type="caution">
    <text evidence="1">The sequence shown here is derived from an EMBL/GenBank/DDBJ whole genome shotgun (WGS) entry which is preliminary data.</text>
</comment>
<dbReference type="InterPro" id="IPR006059">
    <property type="entry name" value="SBP"/>
</dbReference>
<dbReference type="PANTHER" id="PTHR43649">
    <property type="entry name" value="ARABINOSE-BINDING PROTEIN-RELATED"/>
    <property type="match status" value="1"/>
</dbReference>
<dbReference type="Proteomes" id="UP001519887">
    <property type="component" value="Unassembled WGS sequence"/>
</dbReference>
<accession>A0ABS7CGL8</accession>
<dbReference type="PANTHER" id="PTHR43649:SF27">
    <property type="entry name" value="EXTRACELLULAR SOLUTE-BINDING PROTEIN FAMILY 1"/>
    <property type="match status" value="1"/>
</dbReference>
<feature type="non-terminal residue" evidence="1">
    <location>
        <position position="1"/>
    </location>
</feature>
<feature type="non-terminal residue" evidence="1">
    <location>
        <position position="363"/>
    </location>
</feature>
<proteinExistence type="predicted"/>
<dbReference type="Gene3D" id="3.40.190.10">
    <property type="entry name" value="Periplasmic binding protein-like II"/>
    <property type="match status" value="1"/>
</dbReference>
<evidence type="ECO:0000313" key="1">
    <source>
        <dbReference type="EMBL" id="MBW7460075.1"/>
    </source>
</evidence>
<dbReference type="EMBL" id="JAHZIK010002002">
    <property type="protein sequence ID" value="MBW7460075.1"/>
    <property type="molecule type" value="Genomic_DNA"/>
</dbReference>
<dbReference type="SUPFAM" id="SSF53850">
    <property type="entry name" value="Periplasmic binding protein-like II"/>
    <property type="match status" value="1"/>
</dbReference>
<organism evidence="1 2">
    <name type="scientific">Paenibacillus sepulcri</name>
    <dbReference type="NCBI Taxonomy" id="359917"/>
    <lineage>
        <taxon>Bacteria</taxon>
        <taxon>Bacillati</taxon>
        <taxon>Bacillota</taxon>
        <taxon>Bacilli</taxon>
        <taxon>Bacillales</taxon>
        <taxon>Paenibacillaceae</taxon>
        <taxon>Paenibacillus</taxon>
    </lineage>
</organism>
<evidence type="ECO:0000313" key="2">
    <source>
        <dbReference type="Proteomes" id="UP001519887"/>
    </source>
</evidence>
<dbReference type="InterPro" id="IPR050490">
    <property type="entry name" value="Bact_solute-bd_prot1"/>
</dbReference>
<reference evidence="1 2" key="1">
    <citation type="submission" date="2021-07" db="EMBL/GenBank/DDBJ databases">
        <title>Paenibacillus radiodurans sp. nov., isolated from the southeastern edge of Tengger Desert.</title>
        <authorList>
            <person name="Zhang G."/>
        </authorList>
    </citation>
    <scope>NUCLEOTIDE SEQUENCE [LARGE SCALE GENOMIC DNA]</scope>
    <source>
        <strain evidence="1 2">CCM 7311</strain>
    </source>
</reference>
<gene>
    <name evidence="1" type="ORF">K0U00_39035</name>
</gene>
<name>A0ABS7CGL8_9BACL</name>
<sequence>SLLGLAERMELLSQNSVRINGNKDSISQGLETAAKDIRSILKKPEEIPYNVNEISSIREKLNLFIESLLKQPLQLDEVYISPVQTKFPGMEATLWNRVWGGVQNFGYSFNSRDSITKLDNHKLNIWVQRGRDYVDQLQQLADESFTTETGIEVKVNLLANPELLLMSNAADVQPDIALGLTQDLPVDLAIRGSLQDLSGFDGFDKLYDQFSPGSWLPLYYDGGYYGTPETQSFQVLFYREDILNRLGIKVPETWDEVYDILPTLQQNYMNFYINPLQFSQYFYQNGVEFYEPDGLKTALDNPDAFQSFKQWTDLFNTYAIEKEVPSFYQHFRDGTMPIGISDYNMYVQLSAAAPELNDRWKIA</sequence>
<dbReference type="Pfam" id="PF13416">
    <property type="entry name" value="SBP_bac_8"/>
    <property type="match status" value="1"/>
</dbReference>
<keyword evidence="2" id="KW-1185">Reference proteome</keyword>